<dbReference type="Gene3D" id="2.120.10.30">
    <property type="entry name" value="TolB, C-terminal domain"/>
    <property type="match status" value="1"/>
</dbReference>
<accession>A0A919V1W3</accession>
<name>A0A919V1W3_9ACTN</name>
<evidence type="ECO:0000313" key="2">
    <source>
        <dbReference type="EMBL" id="GII78283.1"/>
    </source>
</evidence>
<dbReference type="AlphaFoldDB" id="A0A919V1W3"/>
<dbReference type="GO" id="GO:0006508">
    <property type="term" value="P:proteolysis"/>
    <property type="evidence" value="ECO:0007669"/>
    <property type="project" value="InterPro"/>
</dbReference>
<proteinExistence type="predicted"/>
<dbReference type="GO" id="GO:0008236">
    <property type="term" value="F:serine-type peptidase activity"/>
    <property type="evidence" value="ECO:0007669"/>
    <property type="project" value="InterPro"/>
</dbReference>
<sequence length="626" mass="66273">MPPEHMPGRPVPAPDARPISTADLARAEVRPRHPTIIGGEAWWEEDRPAEHGRRTIVHRSATGAPRELLPAPWDARTRVHEYGGRAYAVVPGGGVVFTHHGDQRLYLLPSGPARAPRPLSPEPEVPGGLRYAEPAARDGRIWCVRERHSGDGKVDRAIVSLPLSGGEPVAHVTGSDFYAAPVLSPDGAHLAYICWDHPLMPWIGTELRVTRLADGRTRRVTGGPAESVLAPVWKDERTLYLLSDRSGWWNLMECDVNGGPPRPLCPAAEEFAWGLPELGGTPYAPLADGRLAVLHGRGDLRLAVLDPATGALADAGPPYPGWVPSLSADGLAVCGVAYGPGVPHSVVRVDAGTGRAEELRRDAGRLPAALPGPRPRPVEIDGRFGRRVHAIVHPPAGPDDPAPPYVVFVHDGPAAHATTAFDPVKAYLTGRGIGVLDVDHGGSTGYGRAYRDRLRGGWGVVDVQDVVAAAEWLLAAGPADPRRIAVRGFGAGGWTALGACCDSGLFAGGVAIAGVTALGSLAAATHDFESRYVEWLAGPADPARYAAREPLARAGRISCPTLLMHGLDDPVVPAGQSEAFADALAERGVSCAFLAFDGEAHGLRRAETRSAALAAEFAFYQQIFQM</sequence>
<evidence type="ECO:0000259" key="1">
    <source>
        <dbReference type="Pfam" id="PF00326"/>
    </source>
</evidence>
<dbReference type="InterPro" id="IPR001375">
    <property type="entry name" value="Peptidase_S9_cat"/>
</dbReference>
<keyword evidence="2" id="KW-0378">Hydrolase</keyword>
<dbReference type="Proteomes" id="UP000655287">
    <property type="component" value="Unassembled WGS sequence"/>
</dbReference>
<dbReference type="InterPro" id="IPR029058">
    <property type="entry name" value="AB_hydrolase_fold"/>
</dbReference>
<dbReference type="SUPFAM" id="SSF82171">
    <property type="entry name" value="DPP6 N-terminal domain-like"/>
    <property type="match status" value="1"/>
</dbReference>
<keyword evidence="3" id="KW-1185">Reference proteome</keyword>
<dbReference type="Gene3D" id="3.40.50.1820">
    <property type="entry name" value="alpha/beta hydrolase"/>
    <property type="match status" value="1"/>
</dbReference>
<dbReference type="SUPFAM" id="SSF53474">
    <property type="entry name" value="alpha/beta-Hydrolases"/>
    <property type="match status" value="1"/>
</dbReference>
<dbReference type="InterPro" id="IPR011042">
    <property type="entry name" value="6-blade_b-propeller_TolB-like"/>
</dbReference>
<dbReference type="PANTHER" id="PTHR43056:SF5">
    <property type="entry name" value="PEPTIDASE S9 PROLYL OLIGOPEPTIDASE CATALYTIC DOMAIN-CONTAINING PROTEIN"/>
    <property type="match status" value="1"/>
</dbReference>
<gene>
    <name evidence="2" type="ORF">Sru01_32650</name>
</gene>
<organism evidence="2 3">
    <name type="scientific">Sphaerisporangium rufum</name>
    <dbReference type="NCBI Taxonomy" id="1381558"/>
    <lineage>
        <taxon>Bacteria</taxon>
        <taxon>Bacillati</taxon>
        <taxon>Actinomycetota</taxon>
        <taxon>Actinomycetes</taxon>
        <taxon>Streptosporangiales</taxon>
        <taxon>Streptosporangiaceae</taxon>
        <taxon>Sphaerisporangium</taxon>
    </lineage>
</organism>
<dbReference type="InterPro" id="IPR050585">
    <property type="entry name" value="Xaa-Pro_dipeptidyl-ppase/CocE"/>
</dbReference>
<evidence type="ECO:0000313" key="3">
    <source>
        <dbReference type="Proteomes" id="UP000655287"/>
    </source>
</evidence>
<comment type="caution">
    <text evidence="2">The sequence shown here is derived from an EMBL/GenBank/DDBJ whole genome shotgun (WGS) entry which is preliminary data.</text>
</comment>
<feature type="domain" description="Peptidase S9 prolyl oligopeptidase catalytic" evidence="1">
    <location>
        <begin position="421"/>
        <end position="625"/>
    </location>
</feature>
<dbReference type="Pfam" id="PF00326">
    <property type="entry name" value="Peptidase_S9"/>
    <property type="match status" value="1"/>
</dbReference>
<dbReference type="RefSeq" id="WP_239137480.1">
    <property type="nucleotide sequence ID" value="NZ_BOOU01000046.1"/>
</dbReference>
<dbReference type="PANTHER" id="PTHR43056">
    <property type="entry name" value="PEPTIDASE S9 PROLYL OLIGOPEPTIDASE"/>
    <property type="match status" value="1"/>
</dbReference>
<reference evidence="2" key="1">
    <citation type="submission" date="2021-01" db="EMBL/GenBank/DDBJ databases">
        <title>Whole genome shotgun sequence of Sphaerisporangium rufum NBRC 109079.</title>
        <authorList>
            <person name="Komaki H."/>
            <person name="Tamura T."/>
        </authorList>
    </citation>
    <scope>NUCLEOTIDE SEQUENCE</scope>
    <source>
        <strain evidence="2">NBRC 109079</strain>
    </source>
</reference>
<dbReference type="EMBL" id="BOOU01000046">
    <property type="protein sequence ID" value="GII78283.1"/>
    <property type="molecule type" value="Genomic_DNA"/>
</dbReference>
<protein>
    <submittedName>
        <fullName evidence="2">Acyl-peptide hydrolase</fullName>
    </submittedName>
</protein>